<dbReference type="InterPro" id="IPR036188">
    <property type="entry name" value="FAD/NAD-bd_sf"/>
</dbReference>
<evidence type="ECO:0000259" key="5">
    <source>
        <dbReference type="Pfam" id="PF00732"/>
    </source>
</evidence>
<dbReference type="PANTHER" id="PTHR46056:SF12">
    <property type="entry name" value="LONG-CHAIN-ALCOHOL OXIDASE"/>
    <property type="match status" value="1"/>
</dbReference>
<dbReference type="Pfam" id="PF00732">
    <property type="entry name" value="GMC_oxred_N"/>
    <property type="match status" value="1"/>
</dbReference>
<feature type="domain" description="Glucose-methanol-choline oxidoreductase N-terminal" evidence="5">
    <location>
        <begin position="229"/>
        <end position="312"/>
    </location>
</feature>
<protein>
    <submittedName>
        <fullName evidence="7">GMC family oxidoreductase</fullName>
    </submittedName>
</protein>
<dbReference type="InterPro" id="IPR007867">
    <property type="entry name" value="GMC_OxRtase_C"/>
</dbReference>
<dbReference type="InterPro" id="IPR000172">
    <property type="entry name" value="GMC_OxRdtase_N"/>
</dbReference>
<accession>A0ABP8LLH7</accession>
<dbReference type="EMBL" id="BAABGN010000013">
    <property type="protein sequence ID" value="GAA4431311.1"/>
    <property type="molecule type" value="Genomic_DNA"/>
</dbReference>
<dbReference type="RefSeq" id="WP_345218022.1">
    <property type="nucleotide sequence ID" value="NZ_BAABGN010000013.1"/>
</dbReference>
<keyword evidence="4" id="KW-0560">Oxidoreductase</keyword>
<evidence type="ECO:0000259" key="6">
    <source>
        <dbReference type="Pfam" id="PF05199"/>
    </source>
</evidence>
<dbReference type="Pfam" id="PF05199">
    <property type="entry name" value="GMC_oxred_C"/>
    <property type="match status" value="1"/>
</dbReference>
<comment type="similarity">
    <text evidence="1">Belongs to the GMC oxidoreductase family.</text>
</comment>
<gene>
    <name evidence="7" type="ORF">GCM10023169_35710</name>
</gene>
<feature type="domain" description="Glucose-methanol-choline oxidoreductase C-terminal" evidence="6">
    <location>
        <begin position="448"/>
        <end position="570"/>
    </location>
</feature>
<keyword evidence="8" id="KW-1185">Reference proteome</keyword>
<dbReference type="SUPFAM" id="SSF51905">
    <property type="entry name" value="FAD/NAD(P)-binding domain"/>
    <property type="match status" value="1"/>
</dbReference>
<evidence type="ECO:0000313" key="7">
    <source>
        <dbReference type="EMBL" id="GAA4431311.1"/>
    </source>
</evidence>
<keyword evidence="2" id="KW-0285">Flavoprotein</keyword>
<reference evidence="8" key="1">
    <citation type="journal article" date="2019" name="Int. J. Syst. Evol. Microbiol.">
        <title>The Global Catalogue of Microorganisms (GCM) 10K type strain sequencing project: providing services to taxonomists for standard genome sequencing and annotation.</title>
        <authorList>
            <consortium name="The Broad Institute Genomics Platform"/>
            <consortium name="The Broad Institute Genome Sequencing Center for Infectious Disease"/>
            <person name="Wu L."/>
            <person name="Ma J."/>
        </authorList>
    </citation>
    <scope>NUCLEOTIDE SEQUENCE [LARGE SCALE GENOMIC DNA]</scope>
    <source>
        <strain evidence="8">JCM 17810</strain>
    </source>
</reference>
<comment type="caution">
    <text evidence="7">The sequence shown here is derived from an EMBL/GenBank/DDBJ whole genome shotgun (WGS) entry which is preliminary data.</text>
</comment>
<evidence type="ECO:0000256" key="4">
    <source>
        <dbReference type="ARBA" id="ARBA00023002"/>
    </source>
</evidence>
<proteinExistence type="inferred from homology"/>
<organism evidence="7 8">
    <name type="scientific">Georgenia halophila</name>
    <dbReference type="NCBI Taxonomy" id="620889"/>
    <lineage>
        <taxon>Bacteria</taxon>
        <taxon>Bacillati</taxon>
        <taxon>Actinomycetota</taxon>
        <taxon>Actinomycetes</taxon>
        <taxon>Micrococcales</taxon>
        <taxon>Bogoriellaceae</taxon>
        <taxon>Georgenia</taxon>
    </lineage>
</organism>
<sequence>MAHQHDPVDVVTIGGGFTAAIIAARILPETSLKMVSIEQGASQWTYPDFAHNHDSLRYSRRYAMMQDLAKSTWSWRPNADMPSLPYRQFGSFHPGQGLGGSIVHWSAQLWRFMPTDFNYRSHYEEKYGADIIPDGMTIQDWPVDYDEMEPYYDAFEYDIGASGLAGNLGGQIMPGGNPYEGPRSRPFPNPPLAVNAYADRFSEAAAELGHRPFPQPSGILSRGWTDPFGNVRSGCLYCGFCTRFGCEVGAKTSPQTTYLPVALETGRYEVRTRSHVTRIELADDGRATGVTYVDSRGEEHFQPAEVVISCSFTLENVRNLFLARNDAHPEGVGNDRGQLGRNYTYQLFTSPTRGLWEDEKFNFYMGNTSTIDIIYEYNGDNFDHSDLGFVGGSQIFSQPCEREPVTSMDGLVEPFVDRQWGADWKRMVGQSWDGVGTLNLQGESPAHEQNFLDLDPRYTDAWGQPLLRITFDWTENEKKTYRFLAARCEEIMRAMGPDRMSVEPELGDYRIDQYQSTHPTGGAIMGADPGNSVTNSYGQVWDTPNVFVTGASLFPQNPGANPSGTVAALAYRTADALKDRYFRAPGQLLT</sequence>
<dbReference type="Proteomes" id="UP001500622">
    <property type="component" value="Unassembled WGS sequence"/>
</dbReference>
<evidence type="ECO:0000313" key="8">
    <source>
        <dbReference type="Proteomes" id="UP001500622"/>
    </source>
</evidence>
<dbReference type="SUPFAM" id="SSF54373">
    <property type="entry name" value="FAD-linked reductases, C-terminal domain"/>
    <property type="match status" value="1"/>
</dbReference>
<evidence type="ECO:0000256" key="3">
    <source>
        <dbReference type="ARBA" id="ARBA00022827"/>
    </source>
</evidence>
<evidence type="ECO:0000256" key="2">
    <source>
        <dbReference type="ARBA" id="ARBA00022630"/>
    </source>
</evidence>
<name>A0ABP8LLH7_9MICO</name>
<dbReference type="PANTHER" id="PTHR46056">
    <property type="entry name" value="LONG-CHAIN-ALCOHOL OXIDASE"/>
    <property type="match status" value="1"/>
</dbReference>
<evidence type="ECO:0000256" key="1">
    <source>
        <dbReference type="ARBA" id="ARBA00010790"/>
    </source>
</evidence>
<dbReference type="Gene3D" id="3.50.50.60">
    <property type="entry name" value="FAD/NAD(P)-binding domain"/>
    <property type="match status" value="2"/>
</dbReference>
<keyword evidence="3" id="KW-0274">FAD</keyword>